<dbReference type="InterPro" id="IPR033138">
    <property type="entry name" value="Cu_oxidase_CS"/>
</dbReference>
<dbReference type="PANTHER" id="PTHR11709">
    <property type="entry name" value="MULTI-COPPER OXIDASE"/>
    <property type="match status" value="1"/>
</dbReference>
<dbReference type="InterPro" id="IPR002355">
    <property type="entry name" value="Cu_oxidase_Cu_BS"/>
</dbReference>
<dbReference type="InterPro" id="IPR045087">
    <property type="entry name" value="Cu-oxidase_fam"/>
</dbReference>
<dbReference type="Pfam" id="PF07732">
    <property type="entry name" value="Cu-oxidase_3"/>
    <property type="match status" value="1"/>
</dbReference>
<dbReference type="Pfam" id="PF07731">
    <property type="entry name" value="Cu-oxidase_2"/>
    <property type="match status" value="1"/>
</dbReference>
<organism evidence="10 11">
    <name type="scientific">Zymoseptoria brevis</name>
    <dbReference type="NCBI Taxonomy" id="1047168"/>
    <lineage>
        <taxon>Eukaryota</taxon>
        <taxon>Fungi</taxon>
        <taxon>Dikarya</taxon>
        <taxon>Ascomycota</taxon>
        <taxon>Pezizomycotina</taxon>
        <taxon>Dothideomycetes</taxon>
        <taxon>Dothideomycetidae</taxon>
        <taxon>Mycosphaerellales</taxon>
        <taxon>Mycosphaerellaceae</taxon>
        <taxon>Zymoseptoria</taxon>
    </lineage>
</organism>
<reference evidence="10 11" key="1">
    <citation type="submission" date="2015-03" db="EMBL/GenBank/DDBJ databases">
        <title>RNA-seq based gene annotation and comparative genomics of four Zymoseptoria species reveal species-specific pathogenicity related genes and transposable element activity.</title>
        <authorList>
            <person name="Grandaubert J."/>
            <person name="Bhattacharyya A."/>
            <person name="Stukenbrock E.H."/>
        </authorList>
    </citation>
    <scope>NUCLEOTIDE SEQUENCE [LARGE SCALE GENOMIC DNA]</scope>
    <source>
        <strain evidence="10 11">Zb18110</strain>
    </source>
</reference>
<evidence type="ECO:0000256" key="4">
    <source>
        <dbReference type="ARBA" id="ARBA00023008"/>
    </source>
</evidence>
<keyword evidence="11" id="KW-1185">Reference proteome</keyword>
<evidence type="ECO:0000259" key="9">
    <source>
        <dbReference type="Pfam" id="PF07732"/>
    </source>
</evidence>
<evidence type="ECO:0000313" key="11">
    <source>
        <dbReference type="Proteomes" id="UP000033647"/>
    </source>
</evidence>
<dbReference type="InterPro" id="IPR008972">
    <property type="entry name" value="Cupredoxin"/>
</dbReference>
<dbReference type="NCBIfam" id="TIGR03390">
    <property type="entry name" value="ascorbOXfungal"/>
    <property type="match status" value="1"/>
</dbReference>
<dbReference type="Proteomes" id="UP000033647">
    <property type="component" value="Unassembled WGS sequence"/>
</dbReference>
<evidence type="ECO:0000256" key="1">
    <source>
        <dbReference type="ARBA" id="ARBA00010609"/>
    </source>
</evidence>
<evidence type="ECO:0000256" key="6">
    <source>
        <dbReference type="SAM" id="SignalP"/>
    </source>
</evidence>
<dbReference type="Gene3D" id="2.60.40.420">
    <property type="entry name" value="Cupredoxins - blue copper proteins"/>
    <property type="match status" value="3"/>
</dbReference>
<dbReference type="STRING" id="1047168.A0A0F4GXD5"/>
<evidence type="ECO:0000313" key="10">
    <source>
        <dbReference type="EMBL" id="KJY01693.1"/>
    </source>
</evidence>
<dbReference type="InterPro" id="IPR017762">
    <property type="entry name" value="Multicopper_oxidase_fun"/>
</dbReference>
<evidence type="ECO:0000256" key="3">
    <source>
        <dbReference type="ARBA" id="ARBA00023002"/>
    </source>
</evidence>
<comment type="similarity">
    <text evidence="1">Belongs to the multicopper oxidase family.</text>
</comment>
<feature type="compositionally biased region" description="Polar residues" evidence="5">
    <location>
        <begin position="24"/>
        <end position="42"/>
    </location>
</feature>
<dbReference type="InterPro" id="IPR011707">
    <property type="entry name" value="Cu-oxidase-like_N"/>
</dbReference>
<name>A0A0F4GXD5_9PEZI</name>
<dbReference type="SUPFAM" id="SSF49503">
    <property type="entry name" value="Cupredoxins"/>
    <property type="match status" value="3"/>
</dbReference>
<evidence type="ECO:0000259" key="7">
    <source>
        <dbReference type="Pfam" id="PF00394"/>
    </source>
</evidence>
<dbReference type="EMBL" id="LAFY01000274">
    <property type="protein sequence ID" value="KJY01693.1"/>
    <property type="molecule type" value="Genomic_DNA"/>
</dbReference>
<evidence type="ECO:0000256" key="5">
    <source>
        <dbReference type="SAM" id="MobiDB-lite"/>
    </source>
</evidence>
<feature type="domain" description="Plastocyanin-like" evidence="9">
    <location>
        <begin position="68"/>
        <end position="181"/>
    </location>
</feature>
<feature type="chain" id="PRO_5002469102" evidence="6">
    <location>
        <begin position="20"/>
        <end position="619"/>
    </location>
</feature>
<dbReference type="CDD" id="cd13895">
    <property type="entry name" value="CuRO_3_AAO_like_2"/>
    <property type="match status" value="1"/>
</dbReference>
<keyword evidence="2" id="KW-0479">Metal-binding</keyword>
<dbReference type="GO" id="GO:0005507">
    <property type="term" value="F:copper ion binding"/>
    <property type="evidence" value="ECO:0007669"/>
    <property type="project" value="InterPro"/>
</dbReference>
<comment type="caution">
    <text evidence="10">The sequence shown here is derived from an EMBL/GenBank/DDBJ whole genome shotgun (WGS) entry which is preliminary data.</text>
</comment>
<feature type="signal peptide" evidence="6">
    <location>
        <begin position="1"/>
        <end position="19"/>
    </location>
</feature>
<proteinExistence type="inferred from homology"/>
<dbReference type="PANTHER" id="PTHR11709:SF394">
    <property type="entry name" value="FI03373P-RELATED"/>
    <property type="match status" value="1"/>
</dbReference>
<dbReference type="InterPro" id="IPR035666">
    <property type="entry name" value="MCO_CuRO_3"/>
</dbReference>
<protein>
    <submittedName>
        <fullName evidence="10">L-ascorbate oxidase like protein</fullName>
    </submittedName>
</protein>
<dbReference type="InterPro" id="IPR011706">
    <property type="entry name" value="Cu-oxidase_C"/>
</dbReference>
<keyword evidence="4" id="KW-0186">Copper</keyword>
<dbReference type="OrthoDB" id="2121828at2759"/>
<feature type="region of interest" description="Disordered" evidence="5">
    <location>
        <begin position="24"/>
        <end position="47"/>
    </location>
</feature>
<dbReference type="Pfam" id="PF00394">
    <property type="entry name" value="Cu-oxidase"/>
    <property type="match status" value="1"/>
</dbReference>
<accession>A0A0F4GXD5</accession>
<dbReference type="PROSITE" id="PS00079">
    <property type="entry name" value="MULTICOPPER_OXIDASE1"/>
    <property type="match status" value="1"/>
</dbReference>
<gene>
    <name evidence="10" type="ORF">TI39_contig282g00008</name>
</gene>
<keyword evidence="6" id="KW-0732">Signal</keyword>
<dbReference type="GO" id="GO:0016491">
    <property type="term" value="F:oxidoreductase activity"/>
    <property type="evidence" value="ECO:0007669"/>
    <property type="project" value="UniProtKB-KW"/>
</dbReference>
<evidence type="ECO:0000259" key="8">
    <source>
        <dbReference type="Pfam" id="PF07731"/>
    </source>
</evidence>
<dbReference type="InterPro" id="IPR001117">
    <property type="entry name" value="Cu-oxidase_2nd"/>
</dbReference>
<keyword evidence="3" id="KW-0560">Oxidoreductase</keyword>
<feature type="domain" description="Plastocyanin-like" evidence="7">
    <location>
        <begin position="191"/>
        <end position="346"/>
    </location>
</feature>
<sequence>MKLLHLLPFYAGFWATTAAQTCAPNESGSSSPATASNGTQPSNLPPHYGGLVKHDQNFVPDFVLRVSLETIDIACQSRLSVVVNGTSPGPPIYLQPGKTTWVRVYNDMEELNTTMHWHGLSQALSPFADGTPSVSQWPIPPKNYFDYELHPLLSESGTYFYHSHVGFQASTSNGPLIIADKGTPPYQYDEERIVHITDLFKKNDSSIEQGLIATNFTWSGETSAVLINGVGISINSTAGTGTCGMPIIEVEHCKTYRFRFIGATALSLVQFAIVDHPNFTIIEADGAYTQPYEIDHMQLASGQRFDALFHTKTPEELNGQTDFLIQFETKDRPAVFTGYGILRYNSAPPQITTPPATAPLTLTNATYEWAEYALEPLVDNNFPTAAEVTRRVVIDGRQIRLNTIEWFLNNLMWNETSDPLPGDLPYLVNIYENGEAAIPNYDAAIANNGWDPATLTWPAKVGEVIEIIFQNTGSLVNNSGGVDYHPWHLHGGHCYDIGSGNGTYNATENEQKLETYKPVKRDTTLLYRYGTKTDAGVDAGWRGWRIRIEDAGCWMIHCHILQHMIMGMQTVWVMGDASEITRVPLPDAEGYFTYGGSVTGNTTDYPTVLSYWGDYEDEE</sequence>
<feature type="domain" description="Plastocyanin-like" evidence="8">
    <location>
        <begin position="440"/>
        <end position="574"/>
    </location>
</feature>
<dbReference type="CDD" id="cd13873">
    <property type="entry name" value="CuRO_2_AAO_like_2"/>
    <property type="match status" value="1"/>
</dbReference>
<dbReference type="AlphaFoldDB" id="A0A0F4GXD5"/>
<dbReference type="PROSITE" id="PS00080">
    <property type="entry name" value="MULTICOPPER_OXIDASE2"/>
    <property type="match status" value="1"/>
</dbReference>
<evidence type="ECO:0000256" key="2">
    <source>
        <dbReference type="ARBA" id="ARBA00022723"/>
    </source>
</evidence>